<dbReference type="InterPro" id="IPR018717">
    <property type="entry name" value="DUF2241"/>
</dbReference>
<dbReference type="Pfam" id="PF13840">
    <property type="entry name" value="ACT_7"/>
    <property type="match status" value="1"/>
</dbReference>
<evidence type="ECO:0000259" key="2">
    <source>
        <dbReference type="Pfam" id="PF13840"/>
    </source>
</evidence>
<dbReference type="InterPro" id="IPR027795">
    <property type="entry name" value="CASTOR_ACT_dom"/>
</dbReference>
<feature type="domain" description="DUF2241" evidence="1">
    <location>
        <begin position="1"/>
        <end position="49"/>
    </location>
</feature>
<dbReference type="Proteomes" id="UP000318483">
    <property type="component" value="Chromosome"/>
</dbReference>
<dbReference type="SUPFAM" id="SSF55021">
    <property type="entry name" value="ACT-like"/>
    <property type="match status" value="2"/>
</dbReference>
<dbReference type="PANTHER" id="PTHR39199:SF1">
    <property type="entry name" value="BLR5128 PROTEIN"/>
    <property type="match status" value="1"/>
</dbReference>
<name>A0A5B8J008_9RHOB</name>
<dbReference type="PANTHER" id="PTHR39199">
    <property type="entry name" value="BLR5128 PROTEIN"/>
    <property type="match status" value="1"/>
</dbReference>
<evidence type="ECO:0000313" key="3">
    <source>
        <dbReference type="EMBL" id="QDY70208.1"/>
    </source>
</evidence>
<dbReference type="Gene3D" id="3.30.2130.10">
    <property type="entry name" value="VC0802-like"/>
    <property type="match status" value="1"/>
</dbReference>
<evidence type="ECO:0000259" key="1">
    <source>
        <dbReference type="Pfam" id="PF10000"/>
    </source>
</evidence>
<dbReference type="AlphaFoldDB" id="A0A5B8J008"/>
<organism evidence="3 4">
    <name type="scientific">Qingshengfaniella alkalisoli</name>
    <dbReference type="NCBI Taxonomy" id="2599296"/>
    <lineage>
        <taxon>Bacteria</taxon>
        <taxon>Pseudomonadati</taxon>
        <taxon>Pseudomonadota</taxon>
        <taxon>Alphaproteobacteria</taxon>
        <taxon>Rhodobacterales</taxon>
        <taxon>Paracoccaceae</taxon>
        <taxon>Qingshengfaniella</taxon>
    </lineage>
</organism>
<dbReference type="OrthoDB" id="517867at2"/>
<gene>
    <name evidence="3" type="ORF">FPZ52_02015</name>
</gene>
<accession>A0A5B8J008</accession>
<dbReference type="EMBL" id="CP042261">
    <property type="protein sequence ID" value="QDY70208.1"/>
    <property type="molecule type" value="Genomic_DNA"/>
</dbReference>
<dbReference type="RefSeq" id="WP_146365627.1">
    <property type="nucleotide sequence ID" value="NZ_CP042261.1"/>
</dbReference>
<keyword evidence="4" id="KW-1185">Reference proteome</keyword>
<dbReference type="KEGG" id="lit:FPZ52_02015"/>
<sequence>MISGMSPRLVEGTFCFVTAADDAGLSRLLPDAKAMFREGEGLSLIMPARMGDDPVFSQITLDVHSALDGIGLTAAVSTLLAGAGIPCNVVVAHHHDHAFVPIDQAASALTVLEELASG</sequence>
<dbReference type="Pfam" id="PF10000">
    <property type="entry name" value="ACT_3"/>
    <property type="match status" value="1"/>
</dbReference>
<evidence type="ECO:0000313" key="4">
    <source>
        <dbReference type="Proteomes" id="UP000318483"/>
    </source>
</evidence>
<dbReference type="InterPro" id="IPR045865">
    <property type="entry name" value="ACT-like_dom_sf"/>
</dbReference>
<proteinExistence type="predicted"/>
<reference evidence="3 4" key="1">
    <citation type="submission" date="2019-07" db="EMBL/GenBank/DDBJ databases">
        <title>Litoreibacter alkalisoli sp. nov., isolated from saline-alkaline soil.</title>
        <authorList>
            <person name="Wang S."/>
            <person name="Xu L."/>
            <person name="Xing Y.-T."/>
            <person name="Sun J.-Q."/>
        </authorList>
    </citation>
    <scope>NUCLEOTIDE SEQUENCE [LARGE SCALE GENOMIC DNA]</scope>
    <source>
        <strain evidence="3 4">LN3S51</strain>
    </source>
</reference>
<feature type="domain" description="CASTOR ACT" evidence="2">
    <location>
        <begin position="58"/>
        <end position="114"/>
    </location>
</feature>
<protein>
    <submittedName>
        <fullName evidence="3">ACT domain-containing protein</fullName>
    </submittedName>
</protein>